<dbReference type="GO" id="GO:0007059">
    <property type="term" value="P:chromosome segregation"/>
    <property type="evidence" value="ECO:0007669"/>
    <property type="project" value="TreeGrafter"/>
</dbReference>
<dbReference type="SUPFAM" id="SSF110849">
    <property type="entry name" value="ParB/Sulfiredoxin"/>
    <property type="match status" value="1"/>
</dbReference>
<keyword evidence="5" id="KW-1185">Reference proteome</keyword>
<accession>A0A418YNB6</accession>
<protein>
    <submittedName>
        <fullName evidence="4">ParB/RepB/Spo0J family partition protein</fullName>
    </submittedName>
</protein>
<dbReference type="Gene3D" id="3.90.1530.30">
    <property type="match status" value="1"/>
</dbReference>
<dbReference type="PANTHER" id="PTHR33375">
    <property type="entry name" value="CHROMOSOME-PARTITIONING PROTEIN PARB-RELATED"/>
    <property type="match status" value="1"/>
</dbReference>
<feature type="compositionally biased region" description="Basic and acidic residues" evidence="2">
    <location>
        <begin position="654"/>
        <end position="668"/>
    </location>
</feature>
<dbReference type="CDD" id="cd16406">
    <property type="entry name" value="ParB_N_like"/>
    <property type="match status" value="1"/>
</dbReference>
<dbReference type="GO" id="GO:0005694">
    <property type="term" value="C:chromosome"/>
    <property type="evidence" value="ECO:0007669"/>
    <property type="project" value="TreeGrafter"/>
</dbReference>
<dbReference type="PANTHER" id="PTHR33375:SF7">
    <property type="entry name" value="CHROMOSOME 2-PARTITIONING PROTEIN PARB-RELATED"/>
    <property type="match status" value="1"/>
</dbReference>
<feature type="coiled-coil region" evidence="1">
    <location>
        <begin position="303"/>
        <end position="352"/>
    </location>
</feature>
<dbReference type="InterPro" id="IPR036086">
    <property type="entry name" value="ParB/Sulfiredoxin_sf"/>
</dbReference>
<evidence type="ECO:0000259" key="3">
    <source>
        <dbReference type="SMART" id="SM00470"/>
    </source>
</evidence>
<keyword evidence="1" id="KW-0175">Coiled coil</keyword>
<name>A0A418YNB6_9SPHN</name>
<dbReference type="InterPro" id="IPR050336">
    <property type="entry name" value="Chromosome_partition/occlusion"/>
</dbReference>
<feature type="region of interest" description="Disordered" evidence="2">
    <location>
        <begin position="389"/>
        <end position="421"/>
    </location>
</feature>
<dbReference type="Pfam" id="PF17762">
    <property type="entry name" value="HTH_ParB"/>
    <property type="match status" value="1"/>
</dbReference>
<dbReference type="AlphaFoldDB" id="A0A418YNB6"/>
<dbReference type="SMART" id="SM00470">
    <property type="entry name" value="ParB"/>
    <property type="match status" value="1"/>
</dbReference>
<reference evidence="4 5" key="1">
    <citation type="submission" date="2018-08" db="EMBL/GenBank/DDBJ databases">
        <title>Sphingobium sp. EO9.</title>
        <authorList>
            <person name="Park Y."/>
            <person name="Kim K.H."/>
            <person name="Jeon C.O."/>
        </authorList>
    </citation>
    <scope>NUCLEOTIDE SEQUENCE [LARGE SCALE GENOMIC DNA]</scope>
    <source>
        <strain evidence="4 5">EO9</strain>
    </source>
</reference>
<dbReference type="Gene3D" id="1.10.10.2830">
    <property type="match status" value="1"/>
</dbReference>
<feature type="region of interest" description="Disordered" evidence="2">
    <location>
        <begin position="643"/>
        <end position="679"/>
    </location>
</feature>
<dbReference type="OrthoDB" id="9813122at2"/>
<gene>
    <name evidence="4" type="ORF">D0Z70_19080</name>
</gene>
<proteinExistence type="predicted"/>
<dbReference type="InterPro" id="IPR003115">
    <property type="entry name" value="ParB_N"/>
</dbReference>
<comment type="caution">
    <text evidence="4">The sequence shown here is derived from an EMBL/GenBank/DDBJ whole genome shotgun (WGS) entry which is preliminary data.</text>
</comment>
<feature type="domain" description="ParB-like N-terminal" evidence="3">
    <location>
        <begin position="6"/>
        <end position="104"/>
    </location>
</feature>
<evidence type="ECO:0000256" key="2">
    <source>
        <dbReference type="SAM" id="MobiDB-lite"/>
    </source>
</evidence>
<dbReference type="Proteomes" id="UP000283469">
    <property type="component" value="Unassembled WGS sequence"/>
</dbReference>
<evidence type="ECO:0000256" key="1">
    <source>
        <dbReference type="SAM" id="Coils"/>
    </source>
</evidence>
<organism evidence="4 5">
    <name type="scientific">Sphingobium terrigena</name>
    <dbReference type="NCBI Taxonomy" id="2304063"/>
    <lineage>
        <taxon>Bacteria</taxon>
        <taxon>Pseudomonadati</taxon>
        <taxon>Pseudomonadota</taxon>
        <taxon>Alphaproteobacteria</taxon>
        <taxon>Sphingomonadales</taxon>
        <taxon>Sphingomonadaceae</taxon>
        <taxon>Sphingobium</taxon>
    </lineage>
</organism>
<feature type="compositionally biased region" description="Acidic residues" evidence="2">
    <location>
        <begin position="389"/>
        <end position="403"/>
    </location>
</feature>
<dbReference type="Pfam" id="PF02195">
    <property type="entry name" value="ParB_N"/>
    <property type="match status" value="1"/>
</dbReference>
<dbReference type="RefSeq" id="WP_119749204.1">
    <property type="nucleotide sequence ID" value="NZ_QVRA01000023.1"/>
</dbReference>
<evidence type="ECO:0000313" key="5">
    <source>
        <dbReference type="Proteomes" id="UP000283469"/>
    </source>
</evidence>
<dbReference type="EMBL" id="QVRA01000023">
    <property type="protein sequence ID" value="RJG52676.1"/>
    <property type="molecule type" value="Genomic_DNA"/>
</dbReference>
<dbReference type="SUPFAM" id="SSF109709">
    <property type="entry name" value="KorB DNA-binding domain-like"/>
    <property type="match status" value="1"/>
</dbReference>
<evidence type="ECO:0000313" key="4">
    <source>
        <dbReference type="EMBL" id="RJG52676.1"/>
    </source>
</evidence>
<sequence length="679" mass="75086">MTKPSILVPATHLTKSPVNVRKRTDLRADAELEASIAGHGLIQNLVGVPVSRKKGHYRITAGGRRLDAIHRLIEKGTLPPDYEVPVLVLAKAKDGREISLAENYDRLQMSPAEDCLAFRDLIEVEGRSTAEIAKRFGIEERFVVGRLRLANLAQPIFDALEADEITLDVAKAYATTADTARQTAIWESLRGSYSRDNVNEIRRALNGYSYRATDPKALLVGRDSYIAAGGRVEDADLFSTAADERWIDTHILDDLAETKLAAQAEALREREGLGEVRIVTGARIPYMETYALQPLTGVAEPLTQEQEARKREIEEEIADIELLAENEGYEPEEDEEQRYAALRAELTAIIEREVVIDPEQKATALGYVVLGQDGTPQIHHQLYIAPVSDEESGEADDDGDEGDDHASVETQENDTANDARPVMSQRLREMLAMMKTELLAVHVASDPAFALDLGTFIMVDRESRLASFDMPSDLRASVPSRLLPDFKPETAAAGEWTKLDGALDRSWLHHPAVPDRYDAFCALPDDARAAWLGWAIARTLHAVPAGRREASFLDHLGRKLGIDVAAWWRPTALTYFDKLTKPGILALFEEIGGLELRMRYSGSKKHDLAASAERLFGGDVIIEPEIQERALVWLPDEMRFAAPESGEELTSPDNSEHDLADMVNKEGGNEGDQSFAQAA</sequence>
<dbReference type="InterPro" id="IPR041468">
    <property type="entry name" value="HTH_ParB/Spo0J"/>
</dbReference>